<feature type="repeat" description="PPR" evidence="5">
    <location>
        <begin position="338"/>
        <end position="372"/>
    </location>
</feature>
<feature type="repeat" description="PPR" evidence="5">
    <location>
        <begin position="668"/>
        <end position="703"/>
    </location>
</feature>
<dbReference type="Proteomes" id="UP000027222">
    <property type="component" value="Unassembled WGS sequence"/>
</dbReference>
<evidence type="ECO:0000259" key="6">
    <source>
        <dbReference type="Pfam" id="PF23276"/>
    </source>
</evidence>
<evidence type="ECO:0000256" key="2">
    <source>
        <dbReference type="ARBA" id="ARBA00022737"/>
    </source>
</evidence>
<dbReference type="PANTHER" id="PTHR47447:SF17">
    <property type="entry name" value="OS12G0638900 PROTEIN"/>
    <property type="match status" value="1"/>
</dbReference>
<keyword evidence="2" id="KW-0677">Repeat</keyword>
<dbReference type="InterPro" id="IPR057027">
    <property type="entry name" value="TPR_mt"/>
</dbReference>
<dbReference type="EMBL" id="KL142367">
    <property type="protein sequence ID" value="KDR85458.1"/>
    <property type="molecule type" value="Genomic_DNA"/>
</dbReference>
<gene>
    <name evidence="7" type="ORF">GALMADRAFT_1324316</name>
</gene>
<evidence type="ECO:0000256" key="1">
    <source>
        <dbReference type="ARBA" id="ARBA00006192"/>
    </source>
</evidence>
<organism evidence="7 8">
    <name type="scientific">Galerina marginata (strain CBS 339.88)</name>
    <dbReference type="NCBI Taxonomy" id="685588"/>
    <lineage>
        <taxon>Eukaryota</taxon>
        <taxon>Fungi</taxon>
        <taxon>Dikarya</taxon>
        <taxon>Basidiomycota</taxon>
        <taxon>Agaricomycotina</taxon>
        <taxon>Agaricomycetes</taxon>
        <taxon>Agaricomycetidae</taxon>
        <taxon>Agaricales</taxon>
        <taxon>Agaricineae</taxon>
        <taxon>Strophariaceae</taxon>
        <taxon>Galerina</taxon>
    </lineage>
</organism>
<sequence>MLRVKLQRAFTCTRMNVVARAIRRSVGTRLVRSPAYHAGVTAATPYGLFASALSTIPSSSTTNRFRDLAEALKSSKDLASIHLSCSALAAEVNNSHASLPASLSSSDDDRLLFILHLLAVSGRSEDWRRIEEILRDLRPVLGMKPSSHLYSSMLLRLASEGHHQRALELLLKMPQLPGHFTPDLDQVHLVLETCVETSELQFMQDFVASMRRMGQRPTTKTFTILFRAYGRLAARNDIIPSIDQLSTLIGEYVRQGLAFEPTVADVLYEIYADIGRLDQAKEIRSIYESVSSSPPDKSSTVLPAQRGRPFDPTRSILRSSKSYSEMEKVTQRLGVQCSVDHYTIVMNNCIRSGNFGEAFHIYAKSKEAGITPDSALIAPLLRVLGQEGSERAIDRATSIYREFADAHPFLHSTTPGRKTLNDHSSGPDAAIYDRLFRMLLSSSNFGKCLPVVESLLDEMKDRGLPMDTNSVGTVQILLEMRRTQNFAQAMDLYREYRNQLNEHGFHAILQEYCRISFVGDLEVPLITQYFSIVNDMRLRRVPITSKVYTIILHHIGVTATKIKQTSFNANDSRRAFQRLVSTTRRVHDYLTLDPSISPDAILWNQLMNTYQRLDCFGDACRLWEMMYLTGRFDQVSVNIMLDACAYANHLAMAQSILTKLRKTGFALDLRNWNTWIECLCRNGKFAAAMEVVCVEMGKNGMEPDVESIKLLSKFARRDNISSDFLLQIERSLPQLWECLPKEIRNP</sequence>
<dbReference type="PROSITE" id="PS51375">
    <property type="entry name" value="PPR"/>
    <property type="match status" value="2"/>
</dbReference>
<dbReference type="PANTHER" id="PTHR47447">
    <property type="entry name" value="OS03G0856100 PROTEIN"/>
    <property type="match status" value="1"/>
</dbReference>
<evidence type="ECO:0000313" key="7">
    <source>
        <dbReference type="EMBL" id="KDR85458.1"/>
    </source>
</evidence>
<proteinExistence type="inferred from homology"/>
<dbReference type="HOGENOM" id="CLU_019520_0_0_1"/>
<dbReference type="InterPro" id="IPR002885">
    <property type="entry name" value="PPR_rpt"/>
</dbReference>
<evidence type="ECO:0000313" key="8">
    <source>
        <dbReference type="Proteomes" id="UP000027222"/>
    </source>
</evidence>
<name>A0A067U266_GALM3</name>
<comment type="function">
    <text evidence="3">Regulates mitochondrial small subunit maturation by controlling 15S rRNA 5'-end processing. Localizes to the 5' precursor of the 15S rRNA in a position that is subsequently occupied by mS47 in the mature yeast mtSSU. Uses structure and sequence-specific RNA recognition, binding to a single-stranded region of the precursor and specifically recognizing bases -6 to -1. The exchange of Ccm1 for mS47 is coupled to the irreversible removal of precursor rRNA that is accompanied by conformational changes of the mitoribosomal proteins uS5m and mS26. These conformational changes signal completion of 5'-end rRNA processing through protection of the mature 5'-end of the 15S rRNA and stabilization of mS47. The removal of the 5' precursor together with the dissociation of Ccm1 may be catalyzed by the 5'-3' exoribonuclease Pet127. Involved in the specific removal of group I introns in mitochondrial encoded transcripts.</text>
</comment>
<accession>A0A067U266</accession>
<dbReference type="InterPro" id="IPR011990">
    <property type="entry name" value="TPR-like_helical_dom_sf"/>
</dbReference>
<dbReference type="AlphaFoldDB" id="A0A067U266"/>
<dbReference type="STRING" id="685588.A0A067U266"/>
<evidence type="ECO:0000256" key="5">
    <source>
        <dbReference type="PROSITE-ProRule" id="PRU00708"/>
    </source>
</evidence>
<dbReference type="Gene3D" id="1.25.40.10">
    <property type="entry name" value="Tetratricopeptide repeat domain"/>
    <property type="match status" value="3"/>
</dbReference>
<reference evidence="8" key="1">
    <citation type="journal article" date="2014" name="Proc. Natl. Acad. Sci. U.S.A.">
        <title>Extensive sampling of basidiomycete genomes demonstrates inadequacy of the white-rot/brown-rot paradigm for wood decay fungi.</title>
        <authorList>
            <person name="Riley R."/>
            <person name="Salamov A.A."/>
            <person name="Brown D.W."/>
            <person name="Nagy L.G."/>
            <person name="Floudas D."/>
            <person name="Held B.W."/>
            <person name="Levasseur A."/>
            <person name="Lombard V."/>
            <person name="Morin E."/>
            <person name="Otillar R."/>
            <person name="Lindquist E.A."/>
            <person name="Sun H."/>
            <person name="LaButti K.M."/>
            <person name="Schmutz J."/>
            <person name="Jabbour D."/>
            <person name="Luo H."/>
            <person name="Baker S.E."/>
            <person name="Pisabarro A.G."/>
            <person name="Walton J.D."/>
            <person name="Blanchette R.A."/>
            <person name="Henrissat B."/>
            <person name="Martin F."/>
            <person name="Cullen D."/>
            <person name="Hibbett D.S."/>
            <person name="Grigoriev I.V."/>
        </authorList>
    </citation>
    <scope>NUCLEOTIDE SEQUENCE [LARGE SCALE GENOMIC DNA]</scope>
    <source>
        <strain evidence="8">CBS 339.88</strain>
    </source>
</reference>
<comment type="subunit">
    <text evidence="4">Binds to mitochondrial small subunit 15S rRNA.</text>
</comment>
<dbReference type="NCBIfam" id="TIGR00756">
    <property type="entry name" value="PPR"/>
    <property type="match status" value="2"/>
</dbReference>
<comment type="similarity">
    <text evidence="1">Belongs to the CCM1 family.</text>
</comment>
<dbReference type="Pfam" id="PF13812">
    <property type="entry name" value="PPR_3"/>
    <property type="match status" value="1"/>
</dbReference>
<dbReference type="Pfam" id="PF01535">
    <property type="entry name" value="PPR"/>
    <property type="match status" value="1"/>
</dbReference>
<protein>
    <recommendedName>
        <fullName evidence="6">Pentatricopeptide repeat-containing protein-mitochondrial domain-containing protein</fullName>
    </recommendedName>
</protein>
<evidence type="ECO:0000256" key="3">
    <source>
        <dbReference type="ARBA" id="ARBA00044493"/>
    </source>
</evidence>
<feature type="domain" description="Pentatricopeptide repeat-containing protein-mitochondrial" evidence="6">
    <location>
        <begin position="640"/>
        <end position="723"/>
    </location>
</feature>
<dbReference type="OrthoDB" id="185373at2759"/>
<dbReference type="Pfam" id="PF23276">
    <property type="entry name" value="TPR_24"/>
    <property type="match status" value="1"/>
</dbReference>
<evidence type="ECO:0000256" key="4">
    <source>
        <dbReference type="ARBA" id="ARBA00044511"/>
    </source>
</evidence>
<keyword evidence="8" id="KW-1185">Reference proteome</keyword>